<dbReference type="EMBL" id="UFVD01000001">
    <property type="protein sequence ID" value="SUX10961.1"/>
    <property type="molecule type" value="Genomic_DNA"/>
</dbReference>
<keyword evidence="2" id="KW-1185">Reference proteome</keyword>
<dbReference type="OrthoDB" id="5339506at2"/>
<evidence type="ECO:0000313" key="2">
    <source>
        <dbReference type="Proteomes" id="UP000254920"/>
    </source>
</evidence>
<reference evidence="1 2" key="1">
    <citation type="submission" date="2018-06" db="EMBL/GenBank/DDBJ databases">
        <authorList>
            <consortium name="Pathogen Informatics"/>
            <person name="Doyle S."/>
        </authorList>
    </citation>
    <scope>NUCLEOTIDE SEQUENCE [LARGE SCALE GENOMIC DNA]</scope>
    <source>
        <strain evidence="1 2">NCTC12475</strain>
    </source>
</reference>
<name>A0A381DKE2_9BACT</name>
<dbReference type="RefSeq" id="WP_089181750.1">
    <property type="nucleotide sequence ID" value="NZ_CP043427.1"/>
</dbReference>
<gene>
    <name evidence="1" type="ORF">NCTC12475_01174</name>
</gene>
<evidence type="ECO:0000313" key="1">
    <source>
        <dbReference type="EMBL" id="SUX10961.1"/>
    </source>
</evidence>
<dbReference type="STRING" id="32024.GCA_000788295_01375"/>
<protein>
    <submittedName>
        <fullName evidence="1">Thioester dehydrase family protein</fullName>
    </submittedName>
</protein>
<dbReference type="AlphaFoldDB" id="A0A381DKE2"/>
<sequence length="138" mass="16167">MNLGLMITIAAMVAIVMYIQINKLTKKIDEDPNDTSVYNKFCEAINNELMGFKEQFLNDESLNLISKSEFDSKIDDFIKELKFIQTMNANRKDSKIWENSLFTFLDKIDKFINTNTKNGEENADRLRNNLMLTYKKEM</sequence>
<proteinExistence type="predicted"/>
<dbReference type="Proteomes" id="UP000254920">
    <property type="component" value="Unassembled WGS sequence"/>
</dbReference>
<dbReference type="GeneID" id="93089832"/>
<accession>A0A381DKE2</accession>
<organism evidence="1 2">
    <name type="scientific">Campylobacter sputorum subsp. sputorum</name>
    <dbReference type="NCBI Taxonomy" id="32024"/>
    <lineage>
        <taxon>Bacteria</taxon>
        <taxon>Pseudomonadati</taxon>
        <taxon>Campylobacterota</taxon>
        <taxon>Epsilonproteobacteria</taxon>
        <taxon>Campylobacterales</taxon>
        <taxon>Campylobacteraceae</taxon>
        <taxon>Campylobacter</taxon>
    </lineage>
</organism>